<dbReference type="STRING" id="71717.A0A4Y7SZC6"/>
<dbReference type="Pfam" id="PF22936">
    <property type="entry name" value="Pol_BBD"/>
    <property type="match status" value="1"/>
</dbReference>
<feature type="domain" description="GAG-pre-integrase" evidence="2">
    <location>
        <begin position="96"/>
        <end position="149"/>
    </location>
</feature>
<protein>
    <recommendedName>
        <fullName evidence="6">GAG-pre-integrase domain-containing protein</fullName>
    </recommendedName>
</protein>
<sequence>MTPHRHWIRNYRPLRVGVELADGSIIYSAGVGTVVVDPVVDGKTIRSVELTRVLHVPQLRSNLLSCLFLTRCCSFSILIDAAFMHFMRSATRTAVESANALKTRPLDLQLWHERLCHHNTTDISKLISGGLATGISLSSSAKQDPICEPSRIAPSQSRSGCHVGHVVTTPPAPASWAYRPIATASTSSIGHSKTPASVKLPIPVLLPWPVPTTSLAPHPVVHTSASTSVGSTPIPQLAKRPNRPHHTTSSLPITSPTPNTAPHRSLPPAHTTPPQL</sequence>
<dbReference type="Pfam" id="PF13976">
    <property type="entry name" value="gag_pre-integrs"/>
    <property type="match status" value="1"/>
</dbReference>
<dbReference type="InterPro" id="IPR025724">
    <property type="entry name" value="GAG-pre-integrase_dom"/>
</dbReference>
<gene>
    <name evidence="4" type="ORF">FA13DRAFT_1795236</name>
</gene>
<dbReference type="InterPro" id="IPR054722">
    <property type="entry name" value="PolX-like_BBD"/>
</dbReference>
<reference evidence="4 5" key="1">
    <citation type="journal article" date="2019" name="Nat. Ecol. Evol.">
        <title>Megaphylogeny resolves global patterns of mushroom evolution.</title>
        <authorList>
            <person name="Varga T."/>
            <person name="Krizsan K."/>
            <person name="Foldi C."/>
            <person name="Dima B."/>
            <person name="Sanchez-Garcia M."/>
            <person name="Sanchez-Ramirez S."/>
            <person name="Szollosi G.J."/>
            <person name="Szarkandi J.G."/>
            <person name="Papp V."/>
            <person name="Albert L."/>
            <person name="Andreopoulos W."/>
            <person name="Angelini C."/>
            <person name="Antonin V."/>
            <person name="Barry K.W."/>
            <person name="Bougher N.L."/>
            <person name="Buchanan P."/>
            <person name="Buyck B."/>
            <person name="Bense V."/>
            <person name="Catcheside P."/>
            <person name="Chovatia M."/>
            <person name="Cooper J."/>
            <person name="Damon W."/>
            <person name="Desjardin D."/>
            <person name="Finy P."/>
            <person name="Geml J."/>
            <person name="Haridas S."/>
            <person name="Hughes K."/>
            <person name="Justo A."/>
            <person name="Karasinski D."/>
            <person name="Kautmanova I."/>
            <person name="Kiss B."/>
            <person name="Kocsube S."/>
            <person name="Kotiranta H."/>
            <person name="LaButti K.M."/>
            <person name="Lechner B.E."/>
            <person name="Liimatainen K."/>
            <person name="Lipzen A."/>
            <person name="Lukacs Z."/>
            <person name="Mihaltcheva S."/>
            <person name="Morgado L.N."/>
            <person name="Niskanen T."/>
            <person name="Noordeloos M.E."/>
            <person name="Ohm R.A."/>
            <person name="Ortiz-Santana B."/>
            <person name="Ovrebo C."/>
            <person name="Racz N."/>
            <person name="Riley R."/>
            <person name="Savchenko A."/>
            <person name="Shiryaev A."/>
            <person name="Soop K."/>
            <person name="Spirin V."/>
            <person name="Szebenyi C."/>
            <person name="Tomsovsky M."/>
            <person name="Tulloss R.E."/>
            <person name="Uehling J."/>
            <person name="Grigoriev I.V."/>
            <person name="Vagvolgyi C."/>
            <person name="Papp T."/>
            <person name="Martin F.M."/>
            <person name="Miettinen O."/>
            <person name="Hibbett D.S."/>
            <person name="Nagy L.G."/>
        </authorList>
    </citation>
    <scope>NUCLEOTIDE SEQUENCE [LARGE SCALE GENOMIC DNA]</scope>
    <source>
        <strain evidence="4 5">FP101781</strain>
    </source>
</reference>
<feature type="compositionally biased region" description="Polar residues" evidence="1">
    <location>
        <begin position="223"/>
        <end position="234"/>
    </location>
</feature>
<evidence type="ECO:0008006" key="6">
    <source>
        <dbReference type="Google" id="ProtNLM"/>
    </source>
</evidence>
<feature type="compositionally biased region" description="Low complexity" evidence="1">
    <location>
        <begin position="247"/>
        <end position="260"/>
    </location>
</feature>
<name>A0A4Y7SZC6_COPMI</name>
<organism evidence="4 5">
    <name type="scientific">Coprinellus micaceus</name>
    <name type="common">Glistening ink-cap mushroom</name>
    <name type="synonym">Coprinus micaceus</name>
    <dbReference type="NCBI Taxonomy" id="71717"/>
    <lineage>
        <taxon>Eukaryota</taxon>
        <taxon>Fungi</taxon>
        <taxon>Dikarya</taxon>
        <taxon>Basidiomycota</taxon>
        <taxon>Agaricomycotina</taxon>
        <taxon>Agaricomycetes</taxon>
        <taxon>Agaricomycetidae</taxon>
        <taxon>Agaricales</taxon>
        <taxon>Agaricineae</taxon>
        <taxon>Psathyrellaceae</taxon>
        <taxon>Coprinellus</taxon>
    </lineage>
</organism>
<evidence type="ECO:0000259" key="2">
    <source>
        <dbReference type="Pfam" id="PF13976"/>
    </source>
</evidence>
<feature type="domain" description="Retrovirus-related Pol polyprotein from transposon TNT 1-94-like beta-barrel" evidence="3">
    <location>
        <begin position="1"/>
        <end position="69"/>
    </location>
</feature>
<keyword evidence="5" id="KW-1185">Reference proteome</keyword>
<dbReference type="EMBL" id="QPFP01000044">
    <property type="protein sequence ID" value="TEB26984.1"/>
    <property type="molecule type" value="Genomic_DNA"/>
</dbReference>
<dbReference type="AlphaFoldDB" id="A0A4Y7SZC6"/>
<evidence type="ECO:0000259" key="3">
    <source>
        <dbReference type="Pfam" id="PF22936"/>
    </source>
</evidence>
<feature type="region of interest" description="Disordered" evidence="1">
    <location>
        <begin position="222"/>
        <end position="276"/>
    </location>
</feature>
<accession>A0A4Y7SZC6</accession>
<evidence type="ECO:0000313" key="5">
    <source>
        <dbReference type="Proteomes" id="UP000298030"/>
    </source>
</evidence>
<evidence type="ECO:0000256" key="1">
    <source>
        <dbReference type="SAM" id="MobiDB-lite"/>
    </source>
</evidence>
<proteinExistence type="predicted"/>
<comment type="caution">
    <text evidence="4">The sequence shown here is derived from an EMBL/GenBank/DDBJ whole genome shotgun (WGS) entry which is preliminary data.</text>
</comment>
<dbReference type="Proteomes" id="UP000298030">
    <property type="component" value="Unassembled WGS sequence"/>
</dbReference>
<dbReference type="OrthoDB" id="5598079at2759"/>
<evidence type="ECO:0000313" key="4">
    <source>
        <dbReference type="EMBL" id="TEB26984.1"/>
    </source>
</evidence>